<evidence type="ECO:0000313" key="2">
    <source>
        <dbReference type="Proteomes" id="UP000822688"/>
    </source>
</evidence>
<comment type="caution">
    <text evidence="1">The sequence shown here is derived from an EMBL/GenBank/DDBJ whole genome shotgun (WGS) entry which is preliminary data.</text>
</comment>
<keyword evidence="2" id="KW-1185">Reference proteome</keyword>
<organism evidence="1 2">
    <name type="scientific">Ceratodon purpureus</name>
    <name type="common">Fire moss</name>
    <name type="synonym">Dicranum purpureum</name>
    <dbReference type="NCBI Taxonomy" id="3225"/>
    <lineage>
        <taxon>Eukaryota</taxon>
        <taxon>Viridiplantae</taxon>
        <taxon>Streptophyta</taxon>
        <taxon>Embryophyta</taxon>
        <taxon>Bryophyta</taxon>
        <taxon>Bryophytina</taxon>
        <taxon>Bryopsida</taxon>
        <taxon>Dicranidae</taxon>
        <taxon>Pseudoditrichales</taxon>
        <taxon>Ditrichaceae</taxon>
        <taxon>Ceratodon</taxon>
    </lineage>
</organism>
<evidence type="ECO:0000313" key="1">
    <source>
        <dbReference type="EMBL" id="KAG0572010.1"/>
    </source>
</evidence>
<dbReference type="Proteomes" id="UP000822688">
    <property type="component" value="Chromosome V"/>
</dbReference>
<reference evidence="1" key="1">
    <citation type="submission" date="2020-06" db="EMBL/GenBank/DDBJ databases">
        <title>WGS assembly of Ceratodon purpureus strain R40.</title>
        <authorList>
            <person name="Carey S.B."/>
            <person name="Jenkins J."/>
            <person name="Shu S."/>
            <person name="Lovell J.T."/>
            <person name="Sreedasyam A."/>
            <person name="Maumus F."/>
            <person name="Tiley G.P."/>
            <person name="Fernandez-Pozo N."/>
            <person name="Barry K."/>
            <person name="Chen C."/>
            <person name="Wang M."/>
            <person name="Lipzen A."/>
            <person name="Daum C."/>
            <person name="Saski C.A."/>
            <person name="Payton A.C."/>
            <person name="Mcbreen J.C."/>
            <person name="Conrad R.E."/>
            <person name="Kollar L.M."/>
            <person name="Olsson S."/>
            <person name="Huttunen S."/>
            <person name="Landis J.B."/>
            <person name="Wickett N.J."/>
            <person name="Johnson M.G."/>
            <person name="Rensing S.A."/>
            <person name="Grimwood J."/>
            <person name="Schmutz J."/>
            <person name="Mcdaniel S.F."/>
        </authorList>
    </citation>
    <scope>NUCLEOTIDE SEQUENCE</scope>
    <source>
        <strain evidence="1">R40</strain>
    </source>
</reference>
<name>A0A8T0HMA7_CERPU</name>
<dbReference type="AlphaFoldDB" id="A0A8T0HMA7"/>
<gene>
    <name evidence="1" type="ORF">KC19_VG061500</name>
</gene>
<sequence length="176" mass="20316">MHEFLGVHEIFFRAEYFEQLPTSEGSSEAKQSDLSFMRVLKSKPRQHFGEDTRPVNMLQHKFMVHPVPNRKDVVIAHELCDLNLRFHLFSEGHRSILPPWPEVGELYRFEKNEGSERYKVGVVTKVTLPAQLQTEEETEEIEGDLDHPYVGLVYLSELKEIAGKHGQFRASVKASP</sequence>
<proteinExistence type="predicted"/>
<protein>
    <submittedName>
        <fullName evidence="1">Uncharacterized protein</fullName>
    </submittedName>
</protein>
<accession>A0A8T0HMA7</accession>
<dbReference type="EMBL" id="CM026426">
    <property type="protein sequence ID" value="KAG0572010.1"/>
    <property type="molecule type" value="Genomic_DNA"/>
</dbReference>